<feature type="compositionally biased region" description="Polar residues" evidence="1">
    <location>
        <begin position="9"/>
        <end position="18"/>
    </location>
</feature>
<protein>
    <submittedName>
        <fullName evidence="2">Uncharacterized protein</fullName>
    </submittedName>
</protein>
<reference evidence="2 3" key="1">
    <citation type="submission" date="2014-02" db="EMBL/GenBank/DDBJ databases">
        <authorList>
            <person name="Genoscope - CEA"/>
        </authorList>
    </citation>
    <scope>NUCLEOTIDE SEQUENCE [LARGE SCALE GENOMIC DNA]</scope>
    <source>
        <strain evidence="2 3">PCC 8005</strain>
    </source>
</reference>
<evidence type="ECO:0000313" key="3">
    <source>
        <dbReference type="Proteomes" id="UP000032946"/>
    </source>
</evidence>
<dbReference type="EMBL" id="FO818640">
    <property type="protein sequence ID" value="CDM94386.1"/>
    <property type="molecule type" value="Genomic_DNA"/>
</dbReference>
<organism evidence="2 3">
    <name type="scientific">Limnospira indica PCC 8005</name>
    <dbReference type="NCBI Taxonomy" id="376219"/>
    <lineage>
        <taxon>Bacteria</taxon>
        <taxon>Bacillati</taxon>
        <taxon>Cyanobacteriota</taxon>
        <taxon>Cyanophyceae</taxon>
        <taxon>Oscillatoriophycideae</taxon>
        <taxon>Oscillatoriales</taxon>
        <taxon>Sirenicapillariaceae</taxon>
        <taxon>Limnospira</taxon>
    </lineage>
</organism>
<evidence type="ECO:0000256" key="1">
    <source>
        <dbReference type="SAM" id="MobiDB-lite"/>
    </source>
</evidence>
<accession>A0A9P1KE42</accession>
<name>A0A9P1KE42_9CYAN</name>
<feature type="region of interest" description="Disordered" evidence="1">
    <location>
        <begin position="1"/>
        <end position="22"/>
    </location>
</feature>
<sequence length="91" mass="10022">MRSLGGSGQTPKRSQYWLSTPDGGNGNALTKIMTKKALLANSLGAFLIGKKLAKCEFILLCLRDSGFGYTESEETRQELAQKECWQQILGH</sequence>
<proteinExistence type="predicted"/>
<keyword evidence="3" id="KW-1185">Reference proteome</keyword>
<dbReference type="AlphaFoldDB" id="A0A9P1KE42"/>
<gene>
    <name evidence="2" type="ORF">ARTHRO_12060</name>
</gene>
<evidence type="ECO:0000313" key="2">
    <source>
        <dbReference type="EMBL" id="CDM94386.1"/>
    </source>
</evidence>
<dbReference type="Proteomes" id="UP000032946">
    <property type="component" value="Chromosome"/>
</dbReference>